<dbReference type="PANTHER" id="PTHR33567:SF3">
    <property type="entry name" value="CHROMATE ION TRANSPORTER (EUROFUNG)"/>
    <property type="match status" value="1"/>
</dbReference>
<evidence type="ECO:0000256" key="3">
    <source>
        <dbReference type="ARBA" id="ARBA00022475"/>
    </source>
</evidence>
<dbReference type="OrthoDB" id="9788907at2"/>
<dbReference type="InterPro" id="IPR014047">
    <property type="entry name" value="Chr_Tranpt_l_chain"/>
</dbReference>
<gene>
    <name evidence="8" type="ordered locus">Tter_2663</name>
</gene>
<reference evidence="9" key="1">
    <citation type="journal article" date="2010" name="Stand. Genomic Sci.">
        <title>Complete genome sequence of 'Thermobaculum terrenum' type strain (YNP1).</title>
        <authorList>
            <person name="Kiss H."/>
            <person name="Cleland D."/>
            <person name="Lapidus A."/>
            <person name="Lucas S."/>
            <person name="Glavina Del Rio T."/>
            <person name="Nolan M."/>
            <person name="Tice H."/>
            <person name="Han C."/>
            <person name="Goodwin L."/>
            <person name="Pitluck S."/>
            <person name="Liolios K."/>
            <person name="Ivanova N."/>
            <person name="Mavromatis K."/>
            <person name="Ovchinnikova G."/>
            <person name="Pati A."/>
            <person name="Chen A."/>
            <person name="Palaniappan K."/>
            <person name="Land M."/>
            <person name="Hauser L."/>
            <person name="Chang Y."/>
            <person name="Jeffries C."/>
            <person name="Lu M."/>
            <person name="Brettin T."/>
            <person name="Detter J."/>
            <person name="Goker M."/>
            <person name="Tindall B."/>
            <person name="Beck B."/>
            <person name="McDermott T."/>
            <person name="Woyke T."/>
            <person name="Bristow J."/>
            <person name="Eisen J."/>
            <person name="Markowitz V."/>
            <person name="Hugenholtz P."/>
            <person name="Kyrpides N."/>
            <person name="Klenk H."/>
            <person name="Cheng J."/>
        </authorList>
    </citation>
    <scope>NUCLEOTIDE SEQUENCE [LARGE SCALE GENOMIC DNA]</scope>
    <source>
        <strain evidence="9">ATCC BAA-798 / YNP1</strain>
    </source>
</reference>
<feature type="transmembrane region" description="Helical" evidence="7">
    <location>
        <begin position="118"/>
        <end position="136"/>
    </location>
</feature>
<feature type="transmembrane region" description="Helical" evidence="7">
    <location>
        <begin position="18"/>
        <end position="36"/>
    </location>
</feature>
<dbReference type="InterPro" id="IPR003370">
    <property type="entry name" value="Chromate_transpt"/>
</dbReference>
<evidence type="ECO:0000313" key="9">
    <source>
        <dbReference type="Proteomes" id="UP000000323"/>
    </source>
</evidence>
<feature type="transmembrane region" description="Helical" evidence="7">
    <location>
        <begin position="258"/>
        <end position="279"/>
    </location>
</feature>
<dbReference type="GO" id="GO:0005886">
    <property type="term" value="C:plasma membrane"/>
    <property type="evidence" value="ECO:0007669"/>
    <property type="project" value="UniProtKB-SubCell"/>
</dbReference>
<feature type="transmembrane region" description="Helical" evidence="7">
    <location>
        <begin position="285"/>
        <end position="307"/>
    </location>
</feature>
<sequence>MTEVMSGRRGHLREVARLFFKLGCIAFGGPAAHIAMMRDEVVVRRRWLTDQEFLDLLGATNLIPGPNSTEMAIHLGYRRAGWPGLIVGGAAFILPAMLMVLAIAWAYVRWGSTPQATWLLYGIKPVIIAVVLQALWGLARTAIRSPLLAVLGAAVVALYMLGGNEIALMFGAGLLVMVIENSRRLWSMRGATLGVIPLVWLPTVASQATAFSLAGLFLTFLKIGAVLYGSGYVLLAFLRNDFVERLGWLTNAQLLDAVAVGQVTPGPVFTTATFIGYVLGGVPGALLATVGIFLPGFVFVALTNPVIPKLRSSPWMQGLLDGVNVAAVGLMAAVAWELGRSAVIDPLTALLALVAALLLIRWRVNSAWLVLGGGLVGLATHLLGVS</sequence>
<proteinExistence type="inferred from homology"/>
<evidence type="ECO:0000256" key="5">
    <source>
        <dbReference type="ARBA" id="ARBA00022989"/>
    </source>
</evidence>
<keyword evidence="6 7" id="KW-0472">Membrane</keyword>
<keyword evidence="9" id="KW-1185">Reference proteome</keyword>
<protein>
    <submittedName>
        <fullName evidence="8">Chromate transporter, chromate ion transporter (CHR) family</fullName>
    </submittedName>
</protein>
<keyword evidence="3" id="KW-1003">Cell membrane</keyword>
<evidence type="ECO:0000256" key="6">
    <source>
        <dbReference type="ARBA" id="ARBA00023136"/>
    </source>
</evidence>
<dbReference type="EMBL" id="CP001826">
    <property type="protein sequence ID" value="ACZ43551.1"/>
    <property type="molecule type" value="Genomic_DNA"/>
</dbReference>
<feature type="transmembrane region" description="Helical" evidence="7">
    <location>
        <begin position="191"/>
        <end position="210"/>
    </location>
</feature>
<evidence type="ECO:0000313" key="8">
    <source>
        <dbReference type="EMBL" id="ACZ43551.1"/>
    </source>
</evidence>
<dbReference type="eggNOG" id="COG2059">
    <property type="taxonomic scope" value="Bacteria"/>
</dbReference>
<feature type="transmembrane region" description="Helical" evidence="7">
    <location>
        <begin position="148"/>
        <end position="179"/>
    </location>
</feature>
<organism evidence="8 9">
    <name type="scientific">Thermobaculum terrenum (strain ATCC BAA-798 / CCMEE 7001 / YNP1)</name>
    <dbReference type="NCBI Taxonomy" id="525904"/>
    <lineage>
        <taxon>Bacteria</taxon>
        <taxon>Bacillati</taxon>
        <taxon>Chloroflexota</taxon>
        <taxon>Chloroflexia</taxon>
        <taxon>Candidatus Thermobaculales</taxon>
        <taxon>Candidatus Thermobaculaceae</taxon>
        <taxon>Thermobaculum</taxon>
    </lineage>
</organism>
<evidence type="ECO:0000256" key="1">
    <source>
        <dbReference type="ARBA" id="ARBA00004651"/>
    </source>
</evidence>
<dbReference type="Pfam" id="PF02417">
    <property type="entry name" value="Chromate_transp"/>
    <property type="match status" value="2"/>
</dbReference>
<feature type="transmembrane region" description="Helical" evidence="7">
    <location>
        <begin position="216"/>
        <end position="238"/>
    </location>
</feature>
<feature type="transmembrane region" description="Helical" evidence="7">
    <location>
        <begin position="367"/>
        <end position="385"/>
    </location>
</feature>
<evidence type="ECO:0000256" key="4">
    <source>
        <dbReference type="ARBA" id="ARBA00022692"/>
    </source>
</evidence>
<accession>D1CII0</accession>
<keyword evidence="4 7" id="KW-0812">Transmembrane</keyword>
<dbReference type="NCBIfam" id="TIGR00937">
    <property type="entry name" value="2A51"/>
    <property type="match status" value="1"/>
</dbReference>
<comment type="subcellular location">
    <subcellularLocation>
        <location evidence="1">Cell membrane</location>
        <topology evidence="1">Multi-pass membrane protein</topology>
    </subcellularLocation>
</comment>
<dbReference type="PANTHER" id="PTHR33567">
    <property type="entry name" value="CHROMATE ION TRANSPORTER (EUROFUNG)"/>
    <property type="match status" value="1"/>
</dbReference>
<dbReference type="AlphaFoldDB" id="D1CII0"/>
<evidence type="ECO:0000256" key="7">
    <source>
        <dbReference type="SAM" id="Phobius"/>
    </source>
</evidence>
<dbReference type="KEGG" id="ttr:Tter_2663"/>
<dbReference type="HOGENOM" id="CLU_018106_0_0_0"/>
<dbReference type="STRING" id="525904.Tter_2663"/>
<keyword evidence="5 7" id="KW-1133">Transmembrane helix</keyword>
<evidence type="ECO:0000256" key="2">
    <source>
        <dbReference type="ARBA" id="ARBA00005262"/>
    </source>
</evidence>
<feature type="transmembrane region" description="Helical" evidence="7">
    <location>
        <begin position="342"/>
        <end position="360"/>
    </location>
</feature>
<dbReference type="GO" id="GO:0015109">
    <property type="term" value="F:chromate transmembrane transporter activity"/>
    <property type="evidence" value="ECO:0007669"/>
    <property type="project" value="InterPro"/>
</dbReference>
<name>D1CII0_THET1</name>
<dbReference type="Proteomes" id="UP000000323">
    <property type="component" value="Chromosome 2"/>
</dbReference>
<dbReference type="PIRSF" id="PIRSF004810">
    <property type="entry name" value="ChrA"/>
    <property type="match status" value="1"/>
</dbReference>
<comment type="similarity">
    <text evidence="2">Belongs to the chromate ion transporter (CHR) (TC 2.A.51) family.</text>
</comment>
<feature type="transmembrane region" description="Helical" evidence="7">
    <location>
        <begin position="85"/>
        <end position="106"/>
    </location>
</feature>
<dbReference type="RefSeq" id="WP_012876582.1">
    <property type="nucleotide sequence ID" value="NC_013526.1"/>
</dbReference>